<dbReference type="InterPro" id="IPR001468">
    <property type="entry name" value="Indole-3-GlycerolPSynthase_CS"/>
</dbReference>
<evidence type="ECO:0000256" key="7">
    <source>
        <dbReference type="ARBA" id="ARBA00022605"/>
    </source>
</evidence>
<dbReference type="HAMAP" id="MF_00134_B">
    <property type="entry name" value="IGPS_B"/>
    <property type="match status" value="1"/>
</dbReference>
<evidence type="ECO:0000256" key="9">
    <source>
        <dbReference type="ARBA" id="ARBA00022822"/>
    </source>
</evidence>
<keyword evidence="10 15" id="KW-0057">Aromatic amino acid biosynthesis</keyword>
<comment type="catalytic activity">
    <reaction evidence="2 15">
        <text>1-(2-carboxyphenylamino)-1-deoxy-D-ribulose 5-phosphate + H(+) = (1S,2R)-1-C-(indol-3-yl)glycerol 3-phosphate + CO2 + H2O</text>
        <dbReference type="Rhea" id="RHEA:23476"/>
        <dbReference type="ChEBI" id="CHEBI:15377"/>
        <dbReference type="ChEBI" id="CHEBI:15378"/>
        <dbReference type="ChEBI" id="CHEBI:16526"/>
        <dbReference type="ChEBI" id="CHEBI:58613"/>
        <dbReference type="ChEBI" id="CHEBI:58866"/>
        <dbReference type="EC" id="4.1.1.48"/>
    </reaction>
</comment>
<evidence type="ECO:0000259" key="18">
    <source>
        <dbReference type="Pfam" id="PF00697"/>
    </source>
</evidence>
<evidence type="ECO:0000256" key="13">
    <source>
        <dbReference type="ARBA" id="ARBA00023268"/>
    </source>
</evidence>
<evidence type="ECO:0000256" key="3">
    <source>
        <dbReference type="ARBA" id="ARBA00004664"/>
    </source>
</evidence>
<dbReference type="PANTHER" id="PTHR22854">
    <property type="entry name" value="TRYPTOPHAN BIOSYNTHESIS PROTEIN"/>
    <property type="match status" value="1"/>
</dbReference>
<evidence type="ECO:0000313" key="19">
    <source>
        <dbReference type="EMBL" id="MFC3914533.1"/>
    </source>
</evidence>
<dbReference type="InterPro" id="IPR001240">
    <property type="entry name" value="PRAI_dom"/>
</dbReference>
<evidence type="ECO:0000256" key="16">
    <source>
        <dbReference type="HAMAP-Rule" id="MF_00135"/>
    </source>
</evidence>
<protein>
    <recommendedName>
        <fullName evidence="15 16">Multifunctional fusion protein</fullName>
    </recommendedName>
    <domain>
        <recommendedName>
            <fullName evidence="15">Indole-3-glycerol phosphate synthase</fullName>
            <shortName evidence="15">IGPS</shortName>
            <ecNumber evidence="15">4.1.1.48</ecNumber>
        </recommendedName>
    </domain>
    <domain>
        <recommendedName>
            <fullName evidence="16">N-(5'-phosphoribosyl)anthranilate isomerase</fullName>
            <shortName evidence="16">PRAI</shortName>
            <ecNumber evidence="16">5.3.1.24</ecNumber>
        </recommendedName>
    </domain>
</protein>
<dbReference type="Proteomes" id="UP001595692">
    <property type="component" value="Unassembled WGS sequence"/>
</dbReference>
<evidence type="ECO:0000313" key="20">
    <source>
        <dbReference type="Proteomes" id="UP001595692"/>
    </source>
</evidence>
<dbReference type="PROSITE" id="PS00614">
    <property type="entry name" value="IGPS"/>
    <property type="match status" value="1"/>
</dbReference>
<comment type="pathway">
    <text evidence="3 16">Amino-acid biosynthesis; L-tryptophan biosynthesis; L-tryptophan from chorismate: step 3/5.</text>
</comment>
<keyword evidence="12 15" id="KW-0456">Lyase</keyword>
<dbReference type="Pfam" id="PF00697">
    <property type="entry name" value="PRAI"/>
    <property type="match status" value="1"/>
</dbReference>
<evidence type="ECO:0000256" key="12">
    <source>
        <dbReference type="ARBA" id="ARBA00023239"/>
    </source>
</evidence>
<dbReference type="InterPro" id="IPR013785">
    <property type="entry name" value="Aldolase_TIM"/>
</dbReference>
<sequence>MLNHASINETVLGKIVADKQLWIAERRTQQPLESFRAGLQPSDRDFVAALRRDSAVFILECKKASPSKGLIRADFDPAAIARIYGQHAAAISVLTDEKYFQGNFDYLPRVRDQVSVPVLCKDFVIDPYQIYLARHYQADAVLLMLSVLTDEAWTQLAAVAAELNMGVLTEVSNDEELDRAIALGAPVVGINNRNLRDLTIDLQRTRDLAPRLPADRIVICESGIYSHDQVKELGHYADGFLVGSSLMSQPDIELACRQLILGQNKVCGLTRPEDAAAAYQAGAVFGGLIFVAGSPRCVNHEQARCVMAGAPLRYVGVFRNTPPETIVHAVKALGLAAVQLHGDESLEDIAALRAALPANCQIWKALPVSGTLPSEAMARYQPQVDRLLLDTQVGQHSGGTGQRFDWSLLAGIDKQHIMLAGGIGPDNATEAGRVGCIGVDLNSGVESAPGIKDAALLQRAFAALRAR</sequence>
<comment type="similarity">
    <text evidence="16">Belongs to the TrpF family.</text>
</comment>
<comment type="function">
    <text evidence="14">Bifunctional enzyme that catalyzes two sequential steps of tryptophan biosynthetic pathway. The first reaction is catalyzed by the isomerase, coded by the TrpF domain; the second reaction is catalyzed by the synthase, coded by the TrpC domain.</text>
</comment>
<proteinExistence type="inferred from homology"/>
<evidence type="ECO:0000256" key="5">
    <source>
        <dbReference type="ARBA" id="ARBA00007902"/>
    </source>
</evidence>
<dbReference type="RefSeq" id="WP_377153501.1">
    <property type="nucleotide sequence ID" value="NZ_JBHSAF010000014.1"/>
</dbReference>
<keyword evidence="8 15" id="KW-0210">Decarboxylase</keyword>
<name>A0ABV8CR96_9GAMM</name>
<keyword evidence="20" id="KW-1185">Reference proteome</keyword>
<dbReference type="EC" id="5.3.1.24" evidence="16"/>
<dbReference type="EC" id="4.1.1.48" evidence="15"/>
<gene>
    <name evidence="19" type="primary">trpCF</name>
    <name evidence="15" type="synonym">trpC</name>
    <name evidence="16" type="synonym">trpF</name>
    <name evidence="19" type="ORF">ACFOSS_13835</name>
</gene>
<feature type="domain" description="Indole-3-glycerol phosphate synthase" evidence="17">
    <location>
        <begin position="13"/>
        <end position="259"/>
    </location>
</feature>
<reference evidence="20" key="1">
    <citation type="journal article" date="2019" name="Int. J. Syst. Evol. Microbiol.">
        <title>The Global Catalogue of Microorganisms (GCM) 10K type strain sequencing project: providing services to taxonomists for standard genome sequencing and annotation.</title>
        <authorList>
            <consortium name="The Broad Institute Genomics Platform"/>
            <consortium name="The Broad Institute Genome Sequencing Center for Infectious Disease"/>
            <person name="Wu L."/>
            <person name="Ma J."/>
        </authorList>
    </citation>
    <scope>NUCLEOTIDE SEQUENCE [LARGE SCALE GENOMIC DNA]</scope>
    <source>
        <strain evidence="20">CCUG 54939</strain>
    </source>
</reference>
<keyword evidence="13" id="KW-0511">Multifunctional enzyme</keyword>
<dbReference type="Pfam" id="PF00218">
    <property type="entry name" value="IGPS"/>
    <property type="match status" value="1"/>
</dbReference>
<dbReference type="CDD" id="cd00331">
    <property type="entry name" value="IGPS"/>
    <property type="match status" value="1"/>
</dbReference>
<evidence type="ECO:0000256" key="8">
    <source>
        <dbReference type="ARBA" id="ARBA00022793"/>
    </source>
</evidence>
<dbReference type="GO" id="GO:0004640">
    <property type="term" value="F:phosphoribosylanthranilate isomerase activity"/>
    <property type="evidence" value="ECO:0007669"/>
    <property type="project" value="UniProtKB-EC"/>
</dbReference>
<dbReference type="HAMAP" id="MF_00135">
    <property type="entry name" value="PRAI"/>
    <property type="match status" value="1"/>
</dbReference>
<dbReference type="EMBL" id="JBHSAF010000014">
    <property type="protein sequence ID" value="MFC3914533.1"/>
    <property type="molecule type" value="Genomic_DNA"/>
</dbReference>
<comment type="caution">
    <text evidence="19">The sequence shown here is derived from an EMBL/GenBank/DDBJ whole genome shotgun (WGS) entry which is preliminary data.</text>
</comment>
<organism evidence="19 20">
    <name type="scientific">Pseudaeromonas sharmana</name>
    <dbReference type="NCBI Taxonomy" id="328412"/>
    <lineage>
        <taxon>Bacteria</taxon>
        <taxon>Pseudomonadati</taxon>
        <taxon>Pseudomonadota</taxon>
        <taxon>Gammaproteobacteria</taxon>
        <taxon>Aeromonadales</taxon>
        <taxon>Aeromonadaceae</taxon>
        <taxon>Pseudaeromonas</taxon>
    </lineage>
</organism>
<dbReference type="Gene3D" id="3.20.20.70">
    <property type="entry name" value="Aldolase class I"/>
    <property type="match status" value="2"/>
</dbReference>
<comment type="similarity">
    <text evidence="15">Belongs to the TrpC family.</text>
</comment>
<evidence type="ECO:0000256" key="15">
    <source>
        <dbReference type="HAMAP-Rule" id="MF_00134"/>
    </source>
</evidence>
<comment type="catalytic activity">
    <reaction evidence="1 16">
        <text>N-(5-phospho-beta-D-ribosyl)anthranilate = 1-(2-carboxyphenylamino)-1-deoxy-D-ribulose 5-phosphate</text>
        <dbReference type="Rhea" id="RHEA:21540"/>
        <dbReference type="ChEBI" id="CHEBI:18277"/>
        <dbReference type="ChEBI" id="CHEBI:58613"/>
        <dbReference type="EC" id="5.3.1.24"/>
    </reaction>
</comment>
<keyword evidence="7 15" id="KW-0028">Amino-acid biosynthesis</keyword>
<evidence type="ECO:0000256" key="1">
    <source>
        <dbReference type="ARBA" id="ARBA00001164"/>
    </source>
</evidence>
<feature type="domain" description="N-(5'phosphoribosyl) anthranilate isomerase (PRAI)" evidence="18">
    <location>
        <begin position="264"/>
        <end position="459"/>
    </location>
</feature>
<dbReference type="CDD" id="cd00405">
    <property type="entry name" value="PRAI"/>
    <property type="match status" value="1"/>
</dbReference>
<dbReference type="PANTHER" id="PTHR22854:SF2">
    <property type="entry name" value="INDOLE-3-GLYCEROL-PHOSPHATE SYNTHASE"/>
    <property type="match status" value="1"/>
</dbReference>
<dbReference type="NCBIfam" id="NF001377">
    <property type="entry name" value="PRK00278.2-4"/>
    <property type="match status" value="1"/>
</dbReference>
<keyword evidence="9 15" id="KW-0822">Tryptophan biosynthesis</keyword>
<dbReference type="InterPro" id="IPR045186">
    <property type="entry name" value="Indole-3-glycerol_P_synth"/>
</dbReference>
<dbReference type="NCBIfam" id="NF006945">
    <property type="entry name" value="PRK09427.1"/>
    <property type="match status" value="1"/>
</dbReference>
<evidence type="ECO:0000256" key="6">
    <source>
        <dbReference type="ARBA" id="ARBA00009847"/>
    </source>
</evidence>
<comment type="pathway">
    <text evidence="4 15">Amino-acid biosynthesis; L-tryptophan biosynthesis; L-tryptophan from chorismate: step 4/5.</text>
</comment>
<evidence type="ECO:0000256" key="14">
    <source>
        <dbReference type="ARBA" id="ARBA00025592"/>
    </source>
</evidence>
<keyword evidence="11 16" id="KW-0413">Isomerase</keyword>
<evidence type="ECO:0000256" key="2">
    <source>
        <dbReference type="ARBA" id="ARBA00001633"/>
    </source>
</evidence>
<comment type="similarity">
    <text evidence="5">In the N-terminal section; belongs to the TrpC family.</text>
</comment>
<evidence type="ECO:0000256" key="4">
    <source>
        <dbReference type="ARBA" id="ARBA00004696"/>
    </source>
</evidence>
<evidence type="ECO:0000259" key="17">
    <source>
        <dbReference type="Pfam" id="PF00218"/>
    </source>
</evidence>
<dbReference type="InterPro" id="IPR013798">
    <property type="entry name" value="Indole-3-glycerol_P_synth_dom"/>
</dbReference>
<dbReference type="GO" id="GO:0004425">
    <property type="term" value="F:indole-3-glycerol-phosphate synthase activity"/>
    <property type="evidence" value="ECO:0007669"/>
    <property type="project" value="UniProtKB-EC"/>
</dbReference>
<evidence type="ECO:0000256" key="10">
    <source>
        <dbReference type="ARBA" id="ARBA00023141"/>
    </source>
</evidence>
<accession>A0ABV8CR96</accession>
<comment type="similarity">
    <text evidence="6">In the C-terminal section; belongs to the TrpF family.</text>
</comment>
<dbReference type="InterPro" id="IPR011060">
    <property type="entry name" value="RibuloseP-bd_barrel"/>
</dbReference>
<evidence type="ECO:0000256" key="11">
    <source>
        <dbReference type="ARBA" id="ARBA00023235"/>
    </source>
</evidence>
<dbReference type="SUPFAM" id="SSF51366">
    <property type="entry name" value="Ribulose-phoshate binding barrel"/>
    <property type="match status" value="2"/>
</dbReference>